<dbReference type="InterPro" id="IPR012296">
    <property type="entry name" value="Nuclease_put_TT1808"/>
</dbReference>
<dbReference type="SUPFAM" id="SSF52980">
    <property type="entry name" value="Restriction endonuclease-like"/>
    <property type="match status" value="1"/>
</dbReference>
<dbReference type="Pfam" id="PF05685">
    <property type="entry name" value="Uma2"/>
    <property type="match status" value="1"/>
</dbReference>
<dbReference type="CDD" id="cd06260">
    <property type="entry name" value="DUF820-like"/>
    <property type="match status" value="1"/>
</dbReference>
<evidence type="ECO:0000313" key="3">
    <source>
        <dbReference type="Proteomes" id="UP001500212"/>
    </source>
</evidence>
<dbReference type="EMBL" id="BAABHJ010000032">
    <property type="protein sequence ID" value="GAA4616273.1"/>
    <property type="molecule type" value="Genomic_DNA"/>
</dbReference>
<feature type="domain" description="Putative restriction endonuclease" evidence="1">
    <location>
        <begin position="20"/>
        <end position="178"/>
    </location>
</feature>
<sequence>MAVQALEVPVARNDDIRSAFREVCGIFPQHRVELVNGRIVVNPVPTGDHNRIVYRLLLQLLAVVQGQGWQIWNDITLFLGPQRDRYRPDLTVVPAEPKMWAKDHVHGDQVLLVVEVVSASSVTDDHEVKPRQYAAGGVPLCLVVDVFARKVRLLSQPGADGYEQETDVALGRPLDLPEPWKLTIDTGALAE</sequence>
<dbReference type="Proteomes" id="UP001500212">
    <property type="component" value="Unassembled WGS sequence"/>
</dbReference>
<dbReference type="InterPro" id="IPR008538">
    <property type="entry name" value="Uma2"/>
</dbReference>
<organism evidence="2 3">
    <name type="scientific">Actinoallomurus liliacearum</name>
    <dbReference type="NCBI Taxonomy" id="1080073"/>
    <lineage>
        <taxon>Bacteria</taxon>
        <taxon>Bacillati</taxon>
        <taxon>Actinomycetota</taxon>
        <taxon>Actinomycetes</taxon>
        <taxon>Streptosporangiales</taxon>
        <taxon>Thermomonosporaceae</taxon>
        <taxon>Actinoallomurus</taxon>
    </lineage>
</organism>
<comment type="caution">
    <text evidence="2">The sequence shown here is derived from an EMBL/GenBank/DDBJ whole genome shotgun (WGS) entry which is preliminary data.</text>
</comment>
<protein>
    <recommendedName>
        <fullName evidence="1">Putative restriction endonuclease domain-containing protein</fullName>
    </recommendedName>
</protein>
<keyword evidence="3" id="KW-1185">Reference proteome</keyword>
<evidence type="ECO:0000313" key="2">
    <source>
        <dbReference type="EMBL" id="GAA4616273.1"/>
    </source>
</evidence>
<dbReference type="Gene3D" id="3.90.1570.10">
    <property type="entry name" value="tt1808, chain A"/>
    <property type="match status" value="1"/>
</dbReference>
<name>A0ABP8TW38_9ACTN</name>
<reference evidence="3" key="1">
    <citation type="journal article" date="2019" name="Int. J. Syst. Evol. Microbiol.">
        <title>The Global Catalogue of Microorganisms (GCM) 10K type strain sequencing project: providing services to taxonomists for standard genome sequencing and annotation.</title>
        <authorList>
            <consortium name="The Broad Institute Genomics Platform"/>
            <consortium name="The Broad Institute Genome Sequencing Center for Infectious Disease"/>
            <person name="Wu L."/>
            <person name="Ma J."/>
        </authorList>
    </citation>
    <scope>NUCLEOTIDE SEQUENCE [LARGE SCALE GENOMIC DNA]</scope>
    <source>
        <strain evidence="3">JCM 17938</strain>
    </source>
</reference>
<proteinExistence type="predicted"/>
<gene>
    <name evidence="2" type="ORF">GCM10023195_72260</name>
</gene>
<dbReference type="PANTHER" id="PTHR35400">
    <property type="entry name" value="SLR1083 PROTEIN"/>
    <property type="match status" value="1"/>
</dbReference>
<accession>A0ABP8TW38</accession>
<dbReference type="InterPro" id="IPR011335">
    <property type="entry name" value="Restrct_endonuc-II-like"/>
</dbReference>
<evidence type="ECO:0000259" key="1">
    <source>
        <dbReference type="Pfam" id="PF05685"/>
    </source>
</evidence>
<dbReference type="PANTHER" id="PTHR35400:SF3">
    <property type="entry name" value="SLL1072 PROTEIN"/>
    <property type="match status" value="1"/>
</dbReference>